<feature type="signal peptide" evidence="3">
    <location>
        <begin position="1"/>
        <end position="27"/>
    </location>
</feature>
<gene>
    <name evidence="4" type="ORF">MSAN_01818000</name>
</gene>
<dbReference type="OrthoDB" id="2596908at2759"/>
<evidence type="ECO:0000256" key="3">
    <source>
        <dbReference type="SAM" id="SignalP"/>
    </source>
</evidence>
<keyword evidence="2" id="KW-1133">Transmembrane helix</keyword>
<dbReference type="EMBL" id="JACAZH010000018">
    <property type="protein sequence ID" value="KAF7346794.1"/>
    <property type="molecule type" value="Genomic_DNA"/>
</dbReference>
<dbReference type="Proteomes" id="UP000623467">
    <property type="component" value="Unassembled WGS sequence"/>
</dbReference>
<reference evidence="4" key="1">
    <citation type="submission" date="2020-05" db="EMBL/GenBank/DDBJ databases">
        <title>Mycena genomes resolve the evolution of fungal bioluminescence.</title>
        <authorList>
            <person name="Tsai I.J."/>
        </authorList>
    </citation>
    <scope>NUCLEOTIDE SEQUENCE</scope>
    <source>
        <strain evidence="4">160909Yilan</strain>
    </source>
</reference>
<keyword evidence="5" id="KW-1185">Reference proteome</keyword>
<evidence type="ECO:0000313" key="5">
    <source>
        <dbReference type="Proteomes" id="UP000623467"/>
    </source>
</evidence>
<protein>
    <submittedName>
        <fullName evidence="4">Uncharacterized protein</fullName>
    </submittedName>
</protein>
<comment type="caution">
    <text evidence="4">The sequence shown here is derived from an EMBL/GenBank/DDBJ whole genome shotgun (WGS) entry which is preliminary data.</text>
</comment>
<keyword evidence="2" id="KW-0472">Membrane</keyword>
<proteinExistence type="predicted"/>
<accession>A0A8H7CQS9</accession>
<feature type="chain" id="PRO_5034231345" evidence="3">
    <location>
        <begin position="28"/>
        <end position="304"/>
    </location>
</feature>
<feature type="transmembrane region" description="Helical" evidence="2">
    <location>
        <begin position="252"/>
        <end position="276"/>
    </location>
</feature>
<name>A0A8H7CQS9_9AGAR</name>
<dbReference type="AlphaFoldDB" id="A0A8H7CQS9"/>
<organism evidence="4 5">
    <name type="scientific">Mycena sanguinolenta</name>
    <dbReference type="NCBI Taxonomy" id="230812"/>
    <lineage>
        <taxon>Eukaryota</taxon>
        <taxon>Fungi</taxon>
        <taxon>Dikarya</taxon>
        <taxon>Basidiomycota</taxon>
        <taxon>Agaricomycotina</taxon>
        <taxon>Agaricomycetes</taxon>
        <taxon>Agaricomycetidae</taxon>
        <taxon>Agaricales</taxon>
        <taxon>Marasmiineae</taxon>
        <taxon>Mycenaceae</taxon>
        <taxon>Mycena</taxon>
    </lineage>
</organism>
<evidence type="ECO:0000256" key="1">
    <source>
        <dbReference type="SAM" id="MobiDB-lite"/>
    </source>
</evidence>
<evidence type="ECO:0000256" key="2">
    <source>
        <dbReference type="SAM" id="Phobius"/>
    </source>
</evidence>
<feature type="region of interest" description="Disordered" evidence="1">
    <location>
        <begin position="89"/>
        <end position="196"/>
    </location>
</feature>
<keyword evidence="2" id="KW-0812">Transmembrane</keyword>
<evidence type="ECO:0000313" key="4">
    <source>
        <dbReference type="EMBL" id="KAF7346794.1"/>
    </source>
</evidence>
<sequence length="304" mass="29670">MSHLRPTHLVFLFLLHCLFLLSSPANAVPLGLKRQLSDNQPQTLTTQTVTSTPSGDMTQTCVITLTPITDSNGNAAVQEVKSCTLSLAGTNNAGSSTGTNTTSSSPPETTSSSGNSTTDTSGTSSSSGGDAVSANAVSQVTPSATDSTAATATDSTAASATDSTAASATDSSAASATDSSGASATDSGAAATSTDTGSNLGAAAVSAGGVVQVSANPTANAGAASATPVAAAENAASASSSAFVVPGQSIQVLPIGLGIFGGISGIALIVVLYLTYKRRAYRKAFRARKLAEEGAAMGYGGTRT</sequence>
<keyword evidence="3" id="KW-0732">Signal</keyword>